<proteinExistence type="predicted"/>
<evidence type="ECO:0000313" key="3">
    <source>
        <dbReference type="Proteomes" id="UP001055185"/>
    </source>
</evidence>
<dbReference type="RefSeq" id="WP_238316640.1">
    <property type="nucleotide sequence ID" value="NZ_BQKV01000032.1"/>
</dbReference>
<sequence>MEKLPLWLTELEDADIAFIKQFLLASGSLKQVAKVYQISYPTVRARLDQLIEKIMASENKTDERYINLIRRLAIEEKIDFDAANLLIHAYRKEKEDG</sequence>
<dbReference type="Pfam" id="PF09862">
    <property type="entry name" value="DUF2089"/>
    <property type="match status" value="1"/>
</dbReference>
<dbReference type="AlphaFoldDB" id="A0AA37IY37"/>
<name>A0AA37IY37_9FIRM</name>
<accession>A0AA37IY37</accession>
<organism evidence="2 3">
    <name type="scientific">Faecalibacterium gallinarum</name>
    <dbReference type="NCBI Taxonomy" id="2903556"/>
    <lineage>
        <taxon>Bacteria</taxon>
        <taxon>Bacillati</taxon>
        <taxon>Bacillota</taxon>
        <taxon>Clostridia</taxon>
        <taxon>Eubacteriales</taxon>
        <taxon>Oscillospiraceae</taxon>
        <taxon>Faecalibacterium</taxon>
    </lineage>
</organism>
<reference evidence="2" key="1">
    <citation type="journal article" date="2022" name="Int. J. Syst. Evol. Microbiol.">
        <title>Genome-based, phenotypic and chemotaxonomic classification of Faecalibacterium strains: proposal of three novel species Faecalibacterium duncaniae sp. nov., Faecalibacterium hattorii sp. nov. and Faecalibacterium gallinarum sp. nov. .</title>
        <authorList>
            <person name="Sakamoto M."/>
            <person name="Sakurai N."/>
            <person name="Tanno H."/>
            <person name="Iino T."/>
            <person name="Ohkuma M."/>
            <person name="Endo A."/>
        </authorList>
    </citation>
    <scope>NUCLEOTIDE SEQUENCE</scope>
    <source>
        <strain evidence="2">JCM 17207</strain>
    </source>
</reference>
<comment type="caution">
    <text evidence="2">The sequence shown here is derived from an EMBL/GenBank/DDBJ whole genome shotgun (WGS) entry which is preliminary data.</text>
</comment>
<feature type="domain" description="DUF2089" evidence="1">
    <location>
        <begin position="11"/>
        <end position="54"/>
    </location>
</feature>
<dbReference type="InterPro" id="IPR018658">
    <property type="entry name" value="DUF2089"/>
</dbReference>
<evidence type="ECO:0000313" key="2">
    <source>
        <dbReference type="EMBL" id="GJN64443.1"/>
    </source>
</evidence>
<evidence type="ECO:0000259" key="1">
    <source>
        <dbReference type="Pfam" id="PF09862"/>
    </source>
</evidence>
<dbReference type="EMBL" id="BQKV01000032">
    <property type="protein sequence ID" value="GJN64443.1"/>
    <property type="molecule type" value="Genomic_DNA"/>
</dbReference>
<protein>
    <recommendedName>
        <fullName evidence="1">DUF2089 domain-containing protein</fullName>
    </recommendedName>
</protein>
<dbReference type="Proteomes" id="UP001055185">
    <property type="component" value="Unassembled WGS sequence"/>
</dbReference>
<keyword evidence="3" id="KW-1185">Reference proteome</keyword>
<gene>
    <name evidence="2" type="ORF">JCM17207_10680</name>
</gene>